<name>A0A328Y793_9FLAO</name>
<gene>
    <name evidence="2" type="ORF">CLV55_1144</name>
</gene>
<evidence type="ECO:0000313" key="2">
    <source>
        <dbReference type="EMBL" id="RAR69961.1"/>
    </source>
</evidence>
<proteinExistence type="predicted"/>
<protein>
    <submittedName>
        <fullName evidence="2">Putative glyoxalase superfamily protein PhnB</fullName>
    </submittedName>
</protein>
<accession>A0A328Y793</accession>
<dbReference type="RefSeq" id="WP_245902725.1">
    <property type="nucleotide sequence ID" value="NZ_QLSZ01000014.1"/>
</dbReference>
<evidence type="ECO:0000313" key="3">
    <source>
        <dbReference type="Proteomes" id="UP000248840"/>
    </source>
</evidence>
<reference evidence="2 3" key="1">
    <citation type="submission" date="2018-06" db="EMBL/GenBank/DDBJ databases">
        <title>Genomic Encyclopedia of Archaeal and Bacterial Type Strains, Phase II (KMG-II): from individual species to whole genera.</title>
        <authorList>
            <person name="Goeker M."/>
        </authorList>
    </citation>
    <scope>NUCLEOTIDE SEQUENCE [LARGE SCALE GENOMIC DNA]</scope>
    <source>
        <strain evidence="2 3">DSM 25663</strain>
    </source>
</reference>
<feature type="domain" description="VOC" evidence="1">
    <location>
        <begin position="2"/>
        <end position="118"/>
    </location>
</feature>
<evidence type="ECO:0000259" key="1">
    <source>
        <dbReference type="PROSITE" id="PS51819"/>
    </source>
</evidence>
<keyword evidence="3" id="KW-1185">Reference proteome</keyword>
<dbReference type="InterPro" id="IPR004360">
    <property type="entry name" value="Glyas_Fos-R_dOase_dom"/>
</dbReference>
<dbReference type="AlphaFoldDB" id="A0A328Y793"/>
<dbReference type="InterPro" id="IPR029068">
    <property type="entry name" value="Glyas_Bleomycin-R_OHBP_Dase"/>
</dbReference>
<organism evidence="2 3">
    <name type="scientific">Flavobacterium aciduliphilum</name>
    <dbReference type="NCBI Taxonomy" id="1101402"/>
    <lineage>
        <taxon>Bacteria</taxon>
        <taxon>Pseudomonadati</taxon>
        <taxon>Bacteroidota</taxon>
        <taxon>Flavobacteriia</taxon>
        <taxon>Flavobacteriales</taxon>
        <taxon>Flavobacteriaceae</taxon>
        <taxon>Flavobacterium</taxon>
    </lineage>
</organism>
<dbReference type="SUPFAM" id="SSF54593">
    <property type="entry name" value="Glyoxalase/Bleomycin resistance protein/Dihydroxybiphenyl dioxygenase"/>
    <property type="match status" value="1"/>
</dbReference>
<dbReference type="PROSITE" id="PS51819">
    <property type="entry name" value="VOC"/>
    <property type="match status" value="1"/>
</dbReference>
<sequence>MKFQPIVPMIWTNELQETVSFYCDVLGFSCGNYNDEWGWAAINKDDCEMMIAKPNMHISFDKPLFTGSFYIKVDDVETLWNTVKDKVNIVYDLEDFDWGMREFAIYDNNSYMIQFGQDL</sequence>
<dbReference type="InterPro" id="IPR037523">
    <property type="entry name" value="VOC_core"/>
</dbReference>
<comment type="caution">
    <text evidence="2">The sequence shown here is derived from an EMBL/GenBank/DDBJ whole genome shotgun (WGS) entry which is preliminary data.</text>
</comment>
<dbReference type="Proteomes" id="UP000248840">
    <property type="component" value="Unassembled WGS sequence"/>
</dbReference>
<dbReference type="Pfam" id="PF00903">
    <property type="entry name" value="Glyoxalase"/>
    <property type="match status" value="1"/>
</dbReference>
<dbReference type="Gene3D" id="3.10.180.10">
    <property type="entry name" value="2,3-Dihydroxybiphenyl 1,2-Dioxygenase, domain 1"/>
    <property type="match status" value="1"/>
</dbReference>
<dbReference type="EMBL" id="QLSZ01000014">
    <property type="protein sequence ID" value="RAR69961.1"/>
    <property type="molecule type" value="Genomic_DNA"/>
</dbReference>